<dbReference type="Gene3D" id="1.10.10.10">
    <property type="entry name" value="Winged helix-like DNA-binding domain superfamily/Winged helix DNA-binding domain"/>
    <property type="match status" value="2"/>
</dbReference>
<feature type="domain" description="HTH marR-type" evidence="1">
    <location>
        <begin position="160"/>
        <end position="292"/>
    </location>
</feature>
<sequence>MSTSGDDQRAVLLPVLGRLPGHLLWRAHARSLAVMAEVLPPDIDLHAHAVLLALDDGAPRSQRELADLVVVSRTSMTATARVLDECGLVRRERNPADRRSYALTLTEAGRRARQAWQPHVQRLDAALTRGLSAQETDELRGLLRRAAASDLAPDTPAPLRDSVGFLVSRLKFRAHRLFSTALRSHGIEPQHFATLAAVRELGPVPQSELARAIGMSPPSIVLIADELGERGLLTRERLAADRRTQMLHLSESAGPLLDHALGLAADLGAEALAPLDSDEIARLVVLLRRLVTR</sequence>
<dbReference type="PANTHER" id="PTHR33164">
    <property type="entry name" value="TRANSCRIPTIONAL REGULATOR, MARR FAMILY"/>
    <property type="match status" value="1"/>
</dbReference>
<organism evidence="2 3">
    <name type="scientific">Nocardioides acrostichi</name>
    <dbReference type="NCBI Taxonomy" id="2784339"/>
    <lineage>
        <taxon>Bacteria</taxon>
        <taxon>Bacillati</taxon>
        <taxon>Actinomycetota</taxon>
        <taxon>Actinomycetes</taxon>
        <taxon>Propionibacteriales</taxon>
        <taxon>Nocardioidaceae</taxon>
        <taxon>Nocardioides</taxon>
    </lineage>
</organism>
<dbReference type="InterPro" id="IPR036388">
    <property type="entry name" value="WH-like_DNA-bd_sf"/>
</dbReference>
<accession>A0A930UZF0</accession>
<protein>
    <submittedName>
        <fullName evidence="2">MarR family transcriptional regulator</fullName>
    </submittedName>
</protein>
<dbReference type="SMART" id="SM00347">
    <property type="entry name" value="HTH_MARR"/>
    <property type="match status" value="2"/>
</dbReference>
<dbReference type="EMBL" id="JADIVZ010000014">
    <property type="protein sequence ID" value="MBF4163728.1"/>
    <property type="molecule type" value="Genomic_DNA"/>
</dbReference>
<dbReference type="GO" id="GO:0003700">
    <property type="term" value="F:DNA-binding transcription factor activity"/>
    <property type="evidence" value="ECO:0007669"/>
    <property type="project" value="InterPro"/>
</dbReference>
<dbReference type="RefSeq" id="WP_194504987.1">
    <property type="nucleotide sequence ID" value="NZ_JADIVZ010000014.1"/>
</dbReference>
<dbReference type="Pfam" id="PF01047">
    <property type="entry name" value="MarR"/>
    <property type="match status" value="1"/>
</dbReference>
<dbReference type="InterPro" id="IPR000835">
    <property type="entry name" value="HTH_MarR-typ"/>
</dbReference>
<dbReference type="Pfam" id="PF12802">
    <property type="entry name" value="MarR_2"/>
    <property type="match status" value="1"/>
</dbReference>
<reference evidence="2" key="1">
    <citation type="submission" date="2020-11" db="EMBL/GenBank/DDBJ databases">
        <title>Nocardioides sp. CBS4Y-1, whole genome shotgun sequence.</title>
        <authorList>
            <person name="Tuo L."/>
        </authorList>
    </citation>
    <scope>NUCLEOTIDE SEQUENCE</scope>
    <source>
        <strain evidence="2">CBS4Y-1</strain>
    </source>
</reference>
<evidence type="ECO:0000313" key="2">
    <source>
        <dbReference type="EMBL" id="MBF4163728.1"/>
    </source>
</evidence>
<dbReference type="PANTHER" id="PTHR33164:SF43">
    <property type="entry name" value="HTH-TYPE TRANSCRIPTIONAL REPRESSOR YETL"/>
    <property type="match status" value="1"/>
</dbReference>
<keyword evidence="3" id="KW-1185">Reference proteome</keyword>
<name>A0A930UZF0_9ACTN</name>
<dbReference type="AlphaFoldDB" id="A0A930UZF0"/>
<dbReference type="PRINTS" id="PR00598">
    <property type="entry name" value="HTHMARR"/>
</dbReference>
<dbReference type="GO" id="GO:0006950">
    <property type="term" value="P:response to stress"/>
    <property type="evidence" value="ECO:0007669"/>
    <property type="project" value="TreeGrafter"/>
</dbReference>
<dbReference type="Proteomes" id="UP000656804">
    <property type="component" value="Unassembled WGS sequence"/>
</dbReference>
<proteinExistence type="predicted"/>
<gene>
    <name evidence="2" type="ORF">ISG29_18780</name>
</gene>
<dbReference type="InterPro" id="IPR039422">
    <property type="entry name" value="MarR/SlyA-like"/>
</dbReference>
<dbReference type="InterPro" id="IPR036390">
    <property type="entry name" value="WH_DNA-bd_sf"/>
</dbReference>
<evidence type="ECO:0000313" key="3">
    <source>
        <dbReference type="Proteomes" id="UP000656804"/>
    </source>
</evidence>
<dbReference type="PROSITE" id="PS50995">
    <property type="entry name" value="HTH_MARR_2"/>
    <property type="match status" value="2"/>
</dbReference>
<evidence type="ECO:0000259" key="1">
    <source>
        <dbReference type="PROSITE" id="PS50995"/>
    </source>
</evidence>
<comment type="caution">
    <text evidence="2">The sequence shown here is derived from an EMBL/GenBank/DDBJ whole genome shotgun (WGS) entry which is preliminary data.</text>
</comment>
<feature type="domain" description="HTH marR-type" evidence="1">
    <location>
        <begin position="9"/>
        <end position="148"/>
    </location>
</feature>
<dbReference type="SUPFAM" id="SSF46785">
    <property type="entry name" value="Winged helix' DNA-binding domain"/>
    <property type="match status" value="2"/>
</dbReference>